<dbReference type="PROSITE" id="PS51257">
    <property type="entry name" value="PROKAR_LIPOPROTEIN"/>
    <property type="match status" value="1"/>
</dbReference>
<protein>
    <submittedName>
        <fullName evidence="4">Cell wall anchor protein</fullName>
    </submittedName>
</protein>
<dbReference type="Pfam" id="PF05426">
    <property type="entry name" value="Alginate_lyase"/>
    <property type="match status" value="1"/>
</dbReference>
<dbReference type="Proteomes" id="UP000461730">
    <property type="component" value="Unassembled WGS sequence"/>
</dbReference>
<dbReference type="EMBL" id="WRXN01000005">
    <property type="protein sequence ID" value="MVT09367.1"/>
    <property type="molecule type" value="Genomic_DNA"/>
</dbReference>
<evidence type="ECO:0000256" key="1">
    <source>
        <dbReference type="ARBA" id="ARBA00022729"/>
    </source>
</evidence>
<evidence type="ECO:0000313" key="4">
    <source>
        <dbReference type="EMBL" id="MVT09367.1"/>
    </source>
</evidence>
<gene>
    <name evidence="4" type="ORF">GO493_13940</name>
</gene>
<keyword evidence="1" id="KW-0732">Signal</keyword>
<dbReference type="Gene3D" id="1.50.10.100">
    <property type="entry name" value="Chondroitin AC/alginate lyase"/>
    <property type="match status" value="1"/>
</dbReference>
<dbReference type="InterPro" id="IPR008397">
    <property type="entry name" value="Alginate_lyase_dom"/>
</dbReference>
<dbReference type="RefSeq" id="WP_157306808.1">
    <property type="nucleotide sequence ID" value="NZ_WRXN01000005.1"/>
</dbReference>
<dbReference type="InterPro" id="IPR008929">
    <property type="entry name" value="Chondroitin_lyas"/>
</dbReference>
<keyword evidence="2" id="KW-0456">Lyase</keyword>
<reference evidence="4 5" key="1">
    <citation type="submission" date="2019-12" db="EMBL/GenBank/DDBJ databases">
        <title>Chitinophaga sp. strain ysch24 (GDMCC 1.1355), whole genome shotgun sequence.</title>
        <authorList>
            <person name="Zhang X."/>
        </authorList>
    </citation>
    <scope>NUCLEOTIDE SEQUENCE [LARGE SCALE GENOMIC DNA]</scope>
    <source>
        <strain evidence="5">ysch24</strain>
    </source>
</reference>
<feature type="domain" description="Alginate lyase" evidence="3">
    <location>
        <begin position="100"/>
        <end position="317"/>
    </location>
</feature>
<dbReference type="SUPFAM" id="SSF48230">
    <property type="entry name" value="Chondroitin AC/alginate lyase"/>
    <property type="match status" value="1"/>
</dbReference>
<dbReference type="GO" id="GO:0016829">
    <property type="term" value="F:lyase activity"/>
    <property type="evidence" value="ECO:0007669"/>
    <property type="project" value="UniProtKB-KW"/>
</dbReference>
<name>A0A7K1U4T0_9BACT</name>
<dbReference type="GO" id="GO:0042597">
    <property type="term" value="C:periplasmic space"/>
    <property type="evidence" value="ECO:0007669"/>
    <property type="project" value="InterPro"/>
</dbReference>
<keyword evidence="5" id="KW-1185">Reference proteome</keyword>
<sequence length="404" mass="44741">MTRKNLPVLICAITLLVSVACKKDGDATTAPLAIKDHDTAFVHPGLLNTQAAFDRMKTKVDAGAEPWLSGWNKLTSNNHSSLTWNISAVPIVYRGYDGVHDENYSLLFNDIAAAYATAVRWKVSGDEAYAKKSIAIMNAWSSKLTLLAGNNDSVLAAGLYGYQFANAGEIMRNYKGWSSSEFARFQRMMLDIFYPVNHSFLTRKERCMSHFYANWDLCNMCSALAIGVLCDDRDIYNEAITYFKYGPGNGAIDKAVYYIHPDGTGQWQESGRDQGHTMLGMALMGAFCEMAWSQGDDMYGYDDNRFLKGAEYVAKYNLMEDVPFVTYSNCVGVTQTVVSEASRGNSRPVWELIYNHYVKRKGLSAPYTARYAEKVRPEGGGGNYGSGSGGYDQLGYGTLTCTLP</sequence>
<accession>A0A7K1U4T0</accession>
<dbReference type="AlphaFoldDB" id="A0A7K1U4T0"/>
<comment type="caution">
    <text evidence="4">The sequence shown here is derived from an EMBL/GenBank/DDBJ whole genome shotgun (WGS) entry which is preliminary data.</text>
</comment>
<proteinExistence type="predicted"/>
<evidence type="ECO:0000313" key="5">
    <source>
        <dbReference type="Proteomes" id="UP000461730"/>
    </source>
</evidence>
<evidence type="ECO:0000256" key="2">
    <source>
        <dbReference type="ARBA" id="ARBA00023239"/>
    </source>
</evidence>
<organism evidence="4 5">
    <name type="scientific">Chitinophaga tropicalis</name>
    <dbReference type="NCBI Taxonomy" id="2683588"/>
    <lineage>
        <taxon>Bacteria</taxon>
        <taxon>Pseudomonadati</taxon>
        <taxon>Bacteroidota</taxon>
        <taxon>Chitinophagia</taxon>
        <taxon>Chitinophagales</taxon>
        <taxon>Chitinophagaceae</taxon>
        <taxon>Chitinophaga</taxon>
    </lineage>
</organism>
<evidence type="ECO:0000259" key="3">
    <source>
        <dbReference type="Pfam" id="PF05426"/>
    </source>
</evidence>